<dbReference type="InterPro" id="IPR002125">
    <property type="entry name" value="CMP_dCMP_dom"/>
</dbReference>
<evidence type="ECO:0000313" key="5">
    <source>
        <dbReference type="Proteomes" id="UP000177197"/>
    </source>
</evidence>
<dbReference type="InterPro" id="IPR016193">
    <property type="entry name" value="Cytidine_deaminase-like"/>
</dbReference>
<organism evidence="4 5">
    <name type="scientific">Candidatus Azambacteria bacterium RIFCSPLOWO2_02_FULL_44_14</name>
    <dbReference type="NCBI Taxonomy" id="1797306"/>
    <lineage>
        <taxon>Bacteria</taxon>
        <taxon>Candidatus Azamiibacteriota</taxon>
    </lineage>
</organism>
<dbReference type="Gene3D" id="3.40.140.10">
    <property type="entry name" value="Cytidine Deaminase, domain 2"/>
    <property type="match status" value="1"/>
</dbReference>
<keyword evidence="1" id="KW-0479">Metal-binding</keyword>
<accession>A0A1F5C9T6</accession>
<evidence type="ECO:0000256" key="1">
    <source>
        <dbReference type="ARBA" id="ARBA00022723"/>
    </source>
</evidence>
<evidence type="ECO:0000259" key="3">
    <source>
        <dbReference type="Pfam" id="PF00383"/>
    </source>
</evidence>
<reference evidence="4 5" key="1">
    <citation type="journal article" date="2016" name="Nat. Commun.">
        <title>Thousands of microbial genomes shed light on interconnected biogeochemical processes in an aquifer system.</title>
        <authorList>
            <person name="Anantharaman K."/>
            <person name="Brown C.T."/>
            <person name="Hug L.A."/>
            <person name="Sharon I."/>
            <person name="Castelle C.J."/>
            <person name="Probst A.J."/>
            <person name="Thomas B.C."/>
            <person name="Singh A."/>
            <person name="Wilkins M.J."/>
            <person name="Karaoz U."/>
            <person name="Brodie E.L."/>
            <person name="Williams K.H."/>
            <person name="Hubbard S.S."/>
            <person name="Banfield J.F."/>
        </authorList>
    </citation>
    <scope>NUCLEOTIDE SEQUENCE [LARGE SCALE GENOMIC DNA]</scope>
</reference>
<comment type="caution">
    <text evidence="4">The sequence shown here is derived from an EMBL/GenBank/DDBJ whole genome shotgun (WGS) entry which is preliminary data.</text>
</comment>
<dbReference type="Proteomes" id="UP000177197">
    <property type="component" value="Unassembled WGS sequence"/>
</dbReference>
<dbReference type="InterPro" id="IPR016192">
    <property type="entry name" value="APOBEC/CMP_deaminase_Zn-bd"/>
</dbReference>
<dbReference type="AlphaFoldDB" id="A0A1F5C9T6"/>
<evidence type="ECO:0000256" key="2">
    <source>
        <dbReference type="ARBA" id="ARBA00022833"/>
    </source>
</evidence>
<dbReference type="GO" id="GO:0008270">
    <property type="term" value="F:zinc ion binding"/>
    <property type="evidence" value="ECO:0007669"/>
    <property type="project" value="InterPro"/>
</dbReference>
<dbReference type="SUPFAM" id="SSF53927">
    <property type="entry name" value="Cytidine deaminase-like"/>
    <property type="match status" value="1"/>
</dbReference>
<sequence>MNAKKSSRQLAVELLERSSYGVQMAAVLSDGHGNFAWGWNYPSADGMTVHAEQYAVSRANPKRLTGARMTVAGRRKKSGNWVYSRPCEQKCLPLLRALGIAEIEFINKEGDWELQRLDWVRVPLEAGRPKAAVAAPLARRLLTGRVR</sequence>
<dbReference type="Pfam" id="PF00383">
    <property type="entry name" value="dCMP_cyt_deam_1"/>
    <property type="match status" value="1"/>
</dbReference>
<name>A0A1F5C9T6_9BACT</name>
<feature type="domain" description="CMP/dCMP-type deaminase" evidence="3">
    <location>
        <begin position="8"/>
        <end position="105"/>
    </location>
</feature>
<dbReference type="EMBL" id="MEYV01000022">
    <property type="protein sequence ID" value="OGD39601.1"/>
    <property type="molecule type" value="Genomic_DNA"/>
</dbReference>
<dbReference type="GO" id="GO:0016787">
    <property type="term" value="F:hydrolase activity"/>
    <property type="evidence" value="ECO:0007669"/>
    <property type="project" value="InterPro"/>
</dbReference>
<protein>
    <recommendedName>
        <fullName evidence="3">CMP/dCMP-type deaminase domain-containing protein</fullName>
    </recommendedName>
</protein>
<evidence type="ECO:0000313" key="4">
    <source>
        <dbReference type="EMBL" id="OGD39601.1"/>
    </source>
</evidence>
<keyword evidence="2" id="KW-0862">Zinc</keyword>
<proteinExistence type="predicted"/>
<dbReference type="PROSITE" id="PS00903">
    <property type="entry name" value="CYT_DCMP_DEAMINASES_1"/>
    <property type="match status" value="1"/>
</dbReference>
<gene>
    <name evidence="4" type="ORF">A3I30_03820</name>
</gene>